<dbReference type="InterPro" id="IPR042257">
    <property type="entry name" value="DGOK_C"/>
</dbReference>
<dbReference type="InterPro" id="IPR007729">
    <property type="entry name" value="DGOK"/>
</dbReference>
<proteinExistence type="predicted"/>
<evidence type="ECO:0000313" key="1">
    <source>
        <dbReference type="EMBL" id="GAA0614552.1"/>
    </source>
</evidence>
<keyword evidence="2" id="KW-1185">Reference proteome</keyword>
<dbReference type="Gene3D" id="3.30.420.310">
    <property type="entry name" value="2-keto-3-deoxy-galactonokinase, C-terminal domain"/>
    <property type="match status" value="1"/>
</dbReference>
<reference evidence="1 2" key="1">
    <citation type="journal article" date="2019" name="Int. J. Syst. Evol. Microbiol.">
        <title>The Global Catalogue of Microorganisms (GCM) 10K type strain sequencing project: providing services to taxonomists for standard genome sequencing and annotation.</title>
        <authorList>
            <consortium name="The Broad Institute Genomics Platform"/>
            <consortium name="The Broad Institute Genome Sequencing Center for Infectious Disease"/>
            <person name="Wu L."/>
            <person name="Ma J."/>
        </authorList>
    </citation>
    <scope>NUCLEOTIDE SEQUENCE [LARGE SCALE GENOMIC DNA]</scope>
    <source>
        <strain evidence="1 2">JCM 15115</strain>
    </source>
</reference>
<dbReference type="Proteomes" id="UP001424441">
    <property type="component" value="Unassembled WGS sequence"/>
</dbReference>
<dbReference type="Pfam" id="PF05035">
    <property type="entry name" value="DGOK"/>
    <property type="match status" value="1"/>
</dbReference>
<gene>
    <name evidence="1" type="ORF">GCM10008943_32170</name>
</gene>
<organism evidence="1 2">
    <name type="scientific">Paenochrobactrum glaciei</name>
    <dbReference type="NCBI Taxonomy" id="486407"/>
    <lineage>
        <taxon>Bacteria</taxon>
        <taxon>Pseudomonadati</taxon>
        <taxon>Pseudomonadota</taxon>
        <taxon>Alphaproteobacteria</taxon>
        <taxon>Hyphomicrobiales</taxon>
        <taxon>Brucellaceae</taxon>
        <taxon>Paenochrobactrum</taxon>
    </lineage>
</organism>
<dbReference type="InterPro" id="IPR042258">
    <property type="entry name" value="DGOK_N"/>
</dbReference>
<comment type="caution">
    <text evidence="1">The sequence shown here is derived from an EMBL/GenBank/DDBJ whole genome shotgun (WGS) entry which is preliminary data.</text>
</comment>
<evidence type="ECO:0000313" key="2">
    <source>
        <dbReference type="Proteomes" id="UP001424441"/>
    </source>
</evidence>
<sequence>MGETKTDSAFYALIDWGTSSFRLWLVDENGSVLAQSRSDEGMMYASENGFLETLERHLALSGASFDLPVVISGMAGARQGWKEAPYIALPSALSGMAAQSVKVEHGARDIRILPGMAQKKPESPNVMRGEETQLAGIANSMPTGLVCMPGTHCKWVELKDNAVTELTSFMTGEIFSVLSKNSILKHAMEANAEFDAQNPVFLRAMRQALEEPGQVFSMFFSIRAGQLLGFEQVDEGAAHLSGLLIGAEIAAAKQIYGTGKAGLVASDRLNALYLPVMQEAGFTVTLFDGEDAVRTGLLTAAKQIKAHAGNIK</sequence>
<protein>
    <submittedName>
        <fullName evidence="1">2-dehydro-3-deoxygalactonokinase</fullName>
    </submittedName>
</protein>
<dbReference type="Gene3D" id="3.30.420.300">
    <property type="entry name" value="2-keto-3-deoxy-galactonokinase, substrate binding domain"/>
    <property type="match status" value="1"/>
</dbReference>
<name>A0ABN1GMC4_9HYPH</name>
<accession>A0ABN1GMC4</accession>
<dbReference type="RefSeq" id="WP_343808006.1">
    <property type="nucleotide sequence ID" value="NZ_BAAADE010000013.1"/>
</dbReference>
<dbReference type="EMBL" id="BAAADE010000013">
    <property type="protein sequence ID" value="GAA0614552.1"/>
    <property type="molecule type" value="Genomic_DNA"/>
</dbReference>